<gene>
    <name evidence="3" type="ORF">FIV42_27050</name>
</gene>
<name>A0A4Y6Q1E8_PERCE</name>
<protein>
    <recommendedName>
        <fullName evidence="5">DUF1795 domain-containing protein</fullName>
    </recommendedName>
</protein>
<dbReference type="EMBL" id="CP041186">
    <property type="protein sequence ID" value="QDG54269.1"/>
    <property type="molecule type" value="Genomic_DNA"/>
</dbReference>
<evidence type="ECO:0000256" key="1">
    <source>
        <dbReference type="SAM" id="MobiDB-lite"/>
    </source>
</evidence>
<accession>A0A5B8YCD9</accession>
<dbReference type="PROSITE" id="PS51257">
    <property type="entry name" value="PROKAR_LIPOPROTEIN"/>
    <property type="match status" value="1"/>
</dbReference>
<evidence type="ECO:0008006" key="5">
    <source>
        <dbReference type="Google" id="ProtNLM"/>
    </source>
</evidence>
<dbReference type="Gene3D" id="3.40.1000.10">
    <property type="entry name" value="Mog1/PsbP, alpha/beta/alpha sandwich"/>
    <property type="match status" value="1"/>
</dbReference>
<evidence type="ECO:0000313" key="4">
    <source>
        <dbReference type="Proteomes" id="UP000315995"/>
    </source>
</evidence>
<keyword evidence="4" id="KW-1185">Reference proteome</keyword>
<proteinExistence type="predicted"/>
<keyword evidence="2" id="KW-0732">Signal</keyword>
<feature type="region of interest" description="Disordered" evidence="1">
    <location>
        <begin position="184"/>
        <end position="206"/>
    </location>
</feature>
<evidence type="ECO:0000313" key="3">
    <source>
        <dbReference type="EMBL" id="QDG54269.1"/>
    </source>
</evidence>
<organism evidence="3 4">
    <name type="scientific">Persicimonas caeni</name>
    <dbReference type="NCBI Taxonomy" id="2292766"/>
    <lineage>
        <taxon>Bacteria</taxon>
        <taxon>Deltaproteobacteria</taxon>
        <taxon>Bradymonadales</taxon>
        <taxon>Bradymonadaceae</taxon>
        <taxon>Persicimonas</taxon>
    </lineage>
</organism>
<dbReference type="OrthoDB" id="5521013at2"/>
<dbReference type="Proteomes" id="UP000315995">
    <property type="component" value="Chromosome"/>
</dbReference>
<sequence length="206" mass="22385">MVRTPLRIAALLLVTCLVVALGAGCDEDTADAPPPQPWRFQSEAAPYAIEIPGEWQKTDSGELNDFADLAVTLADSYFLIVIPQELPQYEGVAAPDAKAIKRASLALLRERIDKFEIERTGPLKLGDQTALSIFAEGLYETDPVQYIATYATRGPWGYQIVAWGPQEEEDQLIAATDALLSGWKFTSPAPSTPSPADEGEPPTQPK</sequence>
<dbReference type="RefSeq" id="WP_141200713.1">
    <property type="nucleotide sequence ID" value="NZ_CP041186.1"/>
</dbReference>
<evidence type="ECO:0000256" key="2">
    <source>
        <dbReference type="SAM" id="SignalP"/>
    </source>
</evidence>
<accession>A0A4Y6Q1E8</accession>
<dbReference type="AlphaFoldDB" id="A0A4Y6Q1E8"/>
<feature type="signal peptide" evidence="2">
    <location>
        <begin position="1"/>
        <end position="25"/>
    </location>
</feature>
<reference evidence="3 4" key="1">
    <citation type="submission" date="2019-06" db="EMBL/GenBank/DDBJ databases">
        <title>Persicimonas caeni gen. nov., sp. nov., a predatory bacterium isolated from solar saltern.</title>
        <authorList>
            <person name="Wang S."/>
        </authorList>
    </citation>
    <scope>NUCLEOTIDE SEQUENCE [LARGE SCALE GENOMIC DNA]</scope>
    <source>
        <strain evidence="3 4">YN101</strain>
    </source>
</reference>
<feature type="chain" id="PRO_5030106848" description="DUF1795 domain-containing protein" evidence="2">
    <location>
        <begin position="26"/>
        <end position="206"/>
    </location>
</feature>